<organism evidence="4 5">
    <name type="scientific">Aporhodopirellula rubra</name>
    <dbReference type="NCBI Taxonomy" id="980271"/>
    <lineage>
        <taxon>Bacteria</taxon>
        <taxon>Pseudomonadati</taxon>
        <taxon>Planctomycetota</taxon>
        <taxon>Planctomycetia</taxon>
        <taxon>Pirellulales</taxon>
        <taxon>Pirellulaceae</taxon>
        <taxon>Aporhodopirellula</taxon>
    </lineage>
</organism>
<evidence type="ECO:0000256" key="1">
    <source>
        <dbReference type="PROSITE-ProRule" id="PRU00221"/>
    </source>
</evidence>
<reference evidence="4 5" key="1">
    <citation type="submission" date="2020-08" db="EMBL/GenBank/DDBJ databases">
        <title>Genomic Encyclopedia of Type Strains, Phase III (KMG-III): the genomes of soil and plant-associated and newly described type strains.</title>
        <authorList>
            <person name="Whitman W."/>
        </authorList>
    </citation>
    <scope>NUCLEOTIDE SEQUENCE [LARGE SCALE GENOMIC DNA]</scope>
    <source>
        <strain evidence="4 5">CECT 8075</strain>
    </source>
</reference>
<dbReference type="Pfam" id="PF07635">
    <property type="entry name" value="PSCyt1"/>
    <property type="match status" value="1"/>
</dbReference>
<evidence type="ECO:0000259" key="3">
    <source>
        <dbReference type="Pfam" id="PF07635"/>
    </source>
</evidence>
<dbReference type="InterPro" id="IPR036909">
    <property type="entry name" value="Cyt_c-like_dom_sf"/>
</dbReference>
<gene>
    <name evidence="4" type="ORF">FHS27_000111</name>
</gene>
<dbReference type="InterPro" id="IPR011429">
    <property type="entry name" value="Cyt_c_Planctomycete-type"/>
</dbReference>
<evidence type="ECO:0000313" key="5">
    <source>
        <dbReference type="Proteomes" id="UP000536179"/>
    </source>
</evidence>
<dbReference type="RefSeq" id="WP_246418952.1">
    <property type="nucleotide sequence ID" value="NZ_JACHXU010000001.1"/>
</dbReference>
<dbReference type="PANTHER" id="PTHR19879">
    <property type="entry name" value="TRANSCRIPTION INITIATION FACTOR TFIID"/>
    <property type="match status" value="1"/>
</dbReference>
<dbReference type="GO" id="GO:0020037">
    <property type="term" value="F:heme binding"/>
    <property type="evidence" value="ECO:0007669"/>
    <property type="project" value="InterPro"/>
</dbReference>
<dbReference type="Gene3D" id="1.10.760.10">
    <property type="entry name" value="Cytochrome c-like domain"/>
    <property type="match status" value="1"/>
</dbReference>
<evidence type="ECO:0000256" key="2">
    <source>
        <dbReference type="SAM" id="MobiDB-lite"/>
    </source>
</evidence>
<keyword evidence="5" id="KW-1185">Reference proteome</keyword>
<protein>
    <submittedName>
        <fullName evidence="4">Mono/diheme cytochrome c family protein</fullName>
    </submittedName>
</protein>
<dbReference type="EMBL" id="JACHXU010000001">
    <property type="protein sequence ID" value="MBB3204347.1"/>
    <property type="molecule type" value="Genomic_DNA"/>
</dbReference>
<dbReference type="Proteomes" id="UP000536179">
    <property type="component" value="Unassembled WGS sequence"/>
</dbReference>
<dbReference type="SUPFAM" id="SSF50998">
    <property type="entry name" value="Quinoprotein alcohol dehydrogenase-like"/>
    <property type="match status" value="1"/>
</dbReference>
<feature type="region of interest" description="Disordered" evidence="2">
    <location>
        <begin position="136"/>
        <end position="171"/>
    </location>
</feature>
<dbReference type="SUPFAM" id="SSF46626">
    <property type="entry name" value="Cytochrome c"/>
    <property type="match status" value="1"/>
</dbReference>
<keyword evidence="1" id="KW-0853">WD repeat</keyword>
<accession>A0A7W5DVC8</accession>
<dbReference type="SMART" id="SM00320">
    <property type="entry name" value="WD40"/>
    <property type="match status" value="4"/>
</dbReference>
<dbReference type="GO" id="GO:0009055">
    <property type="term" value="F:electron transfer activity"/>
    <property type="evidence" value="ECO:0007669"/>
    <property type="project" value="InterPro"/>
</dbReference>
<evidence type="ECO:0000313" key="4">
    <source>
        <dbReference type="EMBL" id="MBB3204347.1"/>
    </source>
</evidence>
<dbReference type="PANTHER" id="PTHR19879:SF9">
    <property type="entry name" value="TRANSCRIPTION INITIATION FACTOR TFIID SUBUNIT 5"/>
    <property type="match status" value="1"/>
</dbReference>
<dbReference type="InterPro" id="IPR001680">
    <property type="entry name" value="WD40_rpt"/>
</dbReference>
<proteinExistence type="predicted"/>
<name>A0A7W5DVC8_9BACT</name>
<dbReference type="InterPro" id="IPR015943">
    <property type="entry name" value="WD40/YVTN_repeat-like_dom_sf"/>
</dbReference>
<dbReference type="PROSITE" id="PS50082">
    <property type="entry name" value="WD_REPEATS_2"/>
    <property type="match status" value="2"/>
</dbReference>
<feature type="domain" description="Cytochrome C Planctomycete-type" evidence="3">
    <location>
        <begin position="59"/>
        <end position="113"/>
    </location>
</feature>
<dbReference type="Pfam" id="PF00400">
    <property type="entry name" value="WD40"/>
    <property type="match status" value="3"/>
</dbReference>
<dbReference type="PROSITE" id="PS50294">
    <property type="entry name" value="WD_REPEATS_REGION"/>
    <property type="match status" value="2"/>
</dbReference>
<feature type="repeat" description="WD" evidence="1">
    <location>
        <begin position="304"/>
        <end position="345"/>
    </location>
</feature>
<sequence length="483" mass="52008">MNSFSVQRRLSLLILSVLVAVLIWLAPSDMDAAEMTGESDHDMPVTYDDHVAAILKRHCWQCHGESKQEAGINLASYADVAGSDELVVAGRSSASRLLEIILAEDPVERMPPENDPLPKEQIALIKAWIDSGLRENSGSKVEKNRGIEFRPTAMTDLEDGPLPMPEGLSPVAPRETLRPFPVIALASSPRAPLVAIGSYERVELIHTETQETIGLLAFPEGEPHVLQFSRSGRLLMVAGGRPVQNGVSVLFDVQTGKRLAEMGDETDVVIAADISPDERRIAIGGSGRVVKILSTETGAVLHTLVKHTDWVTAVAFSPDGSLLASADRVGNIHLWDGENGGVIRPLAEHKASVTALAWRSDSKLLASSGEDGLIVWWDVAKGWPLFSKPKAHPPKRPAGVYGEIPNGVLDLRFGPAGELVSCGRDQKVRVWASDAKETKVVRIENDESNANIQILPLQSVLTFDGATAITGDSAGILHSHAVK</sequence>
<comment type="caution">
    <text evidence="4">The sequence shown here is derived from an EMBL/GenBank/DDBJ whole genome shotgun (WGS) entry which is preliminary data.</text>
</comment>
<dbReference type="InterPro" id="IPR011047">
    <property type="entry name" value="Quinoprotein_ADH-like_sf"/>
</dbReference>
<dbReference type="AlphaFoldDB" id="A0A7W5DVC8"/>
<feature type="repeat" description="WD" evidence="1">
    <location>
        <begin position="346"/>
        <end position="379"/>
    </location>
</feature>
<dbReference type="Gene3D" id="2.130.10.10">
    <property type="entry name" value="YVTN repeat-like/Quinoprotein amine dehydrogenase"/>
    <property type="match status" value="2"/>
</dbReference>